<evidence type="ECO:0000256" key="6">
    <source>
        <dbReference type="RuleBase" id="RU000716"/>
    </source>
</evidence>
<evidence type="ECO:0000259" key="8">
    <source>
        <dbReference type="Pfam" id="PF08281"/>
    </source>
</evidence>
<dbReference type="InterPro" id="IPR014284">
    <property type="entry name" value="RNA_pol_sigma-70_dom"/>
</dbReference>
<dbReference type="CDD" id="cd06171">
    <property type="entry name" value="Sigma70_r4"/>
    <property type="match status" value="1"/>
</dbReference>
<evidence type="ECO:0000256" key="2">
    <source>
        <dbReference type="ARBA" id="ARBA00023015"/>
    </source>
</evidence>
<dbReference type="Pfam" id="PF04542">
    <property type="entry name" value="Sigma70_r2"/>
    <property type="match status" value="1"/>
</dbReference>
<sequence>MEFSINSERNDKNDSQNRWNDEQRLVKALAKGDEEAYKYLYRNYASKIGALVKSYLGSDDIDDVVQEVFLRIYKNVKKFRGESKLSTWIYRIAINVCNNMYRKMKGRGPVVDLTEPMDDEDYTFQFSTDEDVQKNVTNDIMYEKLRKILENLSPEDRAILFMKEIDGLTYEEVGKILDKPEGTIKSRLHYIKQTIRKAFKEVTFDE</sequence>
<dbReference type="Gene3D" id="1.10.1740.10">
    <property type="match status" value="1"/>
</dbReference>
<evidence type="ECO:0000256" key="3">
    <source>
        <dbReference type="ARBA" id="ARBA00023082"/>
    </source>
</evidence>
<dbReference type="HOGENOM" id="CLU_047691_3_0_0"/>
<feature type="domain" description="RNA polymerase sigma-70 region 2" evidence="7">
    <location>
        <begin position="40"/>
        <end position="103"/>
    </location>
</feature>
<reference evidence="9 10" key="2">
    <citation type="journal article" date="2009" name="Proc. Natl. Acad. Sci. U.S.A.">
        <title>On the chimeric nature, thermophilic origin, and phylogenetic placement of the Thermotogales.</title>
        <authorList>
            <person name="Zhaxybayeva O."/>
            <person name="Swithers K.S."/>
            <person name="Lapierre P."/>
            <person name="Fournier G.P."/>
            <person name="Bickhart D.M."/>
            <person name="DeBoy R.T."/>
            <person name="Nelson K.E."/>
            <person name="Nesbo C.L."/>
            <person name="Doolittle W.F."/>
            <person name="Gogarten J.P."/>
            <person name="Noll K.M."/>
        </authorList>
    </citation>
    <scope>NUCLEOTIDE SEQUENCE [LARGE SCALE GENOMIC DNA]</scope>
    <source>
        <strain evidence="10">ATCC 35602 / DSM 5306 / Rt17-B1</strain>
    </source>
</reference>
<dbReference type="KEGG" id="fno:Fnod_0719"/>
<dbReference type="InterPro" id="IPR000838">
    <property type="entry name" value="RNA_pol_sigma70_ECF_CS"/>
</dbReference>
<dbReference type="InterPro" id="IPR007627">
    <property type="entry name" value="RNA_pol_sigma70_r2"/>
</dbReference>
<dbReference type="InterPro" id="IPR039425">
    <property type="entry name" value="RNA_pol_sigma-70-like"/>
</dbReference>
<dbReference type="GO" id="GO:0003677">
    <property type="term" value="F:DNA binding"/>
    <property type="evidence" value="ECO:0007669"/>
    <property type="project" value="UniProtKB-KW"/>
</dbReference>
<protein>
    <recommendedName>
        <fullName evidence="6">RNA polymerase sigma factor</fullName>
    </recommendedName>
</protein>
<gene>
    <name evidence="9" type="ordered locus">Fnod_0719</name>
</gene>
<keyword evidence="10" id="KW-1185">Reference proteome</keyword>
<dbReference type="STRING" id="381764.Fnod_0719"/>
<reference evidence="9 10" key="1">
    <citation type="submission" date="2007-07" db="EMBL/GenBank/DDBJ databases">
        <title>Complete sequence of Fervidobacterium nodosum Rt17-B1.</title>
        <authorList>
            <consortium name="US DOE Joint Genome Institute"/>
            <person name="Copeland A."/>
            <person name="Lucas S."/>
            <person name="Lapidus A."/>
            <person name="Barry K."/>
            <person name="Glavina del Rio T."/>
            <person name="Dalin E."/>
            <person name="Tice H."/>
            <person name="Pitluck S."/>
            <person name="Saunders E."/>
            <person name="Brettin T."/>
            <person name="Bruce D."/>
            <person name="Detter J.C."/>
            <person name="Han C."/>
            <person name="Schmutz J."/>
            <person name="Larimer F."/>
            <person name="Land M."/>
            <person name="Hauser L."/>
            <person name="Kyrpides N."/>
            <person name="Mikhailova N."/>
            <person name="Nelson K."/>
            <person name="Gogarten J.P."/>
            <person name="Noll K."/>
            <person name="Richardson P."/>
        </authorList>
    </citation>
    <scope>NUCLEOTIDE SEQUENCE [LARGE SCALE GENOMIC DNA]</scope>
    <source>
        <strain evidence="10">ATCC 35602 / DSM 5306 / Rt17-B1</strain>
    </source>
</reference>
<dbReference type="NCBIfam" id="TIGR02937">
    <property type="entry name" value="sigma70-ECF"/>
    <property type="match status" value="1"/>
</dbReference>
<dbReference type="GO" id="GO:0016987">
    <property type="term" value="F:sigma factor activity"/>
    <property type="evidence" value="ECO:0007669"/>
    <property type="project" value="UniProtKB-KW"/>
</dbReference>
<evidence type="ECO:0000256" key="1">
    <source>
        <dbReference type="ARBA" id="ARBA00010641"/>
    </source>
</evidence>
<dbReference type="GO" id="GO:0006352">
    <property type="term" value="P:DNA-templated transcription initiation"/>
    <property type="evidence" value="ECO:0007669"/>
    <property type="project" value="InterPro"/>
</dbReference>
<dbReference type="eggNOG" id="COG1595">
    <property type="taxonomic scope" value="Bacteria"/>
</dbReference>
<dbReference type="SUPFAM" id="SSF88659">
    <property type="entry name" value="Sigma3 and sigma4 domains of RNA polymerase sigma factors"/>
    <property type="match status" value="1"/>
</dbReference>
<feature type="domain" description="RNA polymerase sigma factor 70 region 4 type 2" evidence="8">
    <location>
        <begin position="143"/>
        <end position="189"/>
    </location>
</feature>
<dbReference type="AlphaFoldDB" id="A7HKZ1"/>
<evidence type="ECO:0000313" key="10">
    <source>
        <dbReference type="Proteomes" id="UP000002415"/>
    </source>
</evidence>
<dbReference type="InterPro" id="IPR013325">
    <property type="entry name" value="RNA_pol_sigma_r2"/>
</dbReference>
<dbReference type="InterPro" id="IPR013324">
    <property type="entry name" value="RNA_pol_sigma_r3/r4-like"/>
</dbReference>
<keyword evidence="5 6" id="KW-0804">Transcription</keyword>
<dbReference type="PANTHER" id="PTHR43133">
    <property type="entry name" value="RNA POLYMERASE ECF-TYPE SIGMA FACTO"/>
    <property type="match status" value="1"/>
</dbReference>
<evidence type="ECO:0000259" key="7">
    <source>
        <dbReference type="Pfam" id="PF04542"/>
    </source>
</evidence>
<accession>A7HKZ1</accession>
<dbReference type="EMBL" id="CP000771">
    <property type="protein sequence ID" value="ABS60574.1"/>
    <property type="molecule type" value="Genomic_DNA"/>
</dbReference>
<evidence type="ECO:0000313" key="9">
    <source>
        <dbReference type="EMBL" id="ABS60574.1"/>
    </source>
</evidence>
<evidence type="ECO:0000256" key="4">
    <source>
        <dbReference type="ARBA" id="ARBA00023125"/>
    </source>
</evidence>
<keyword evidence="2 6" id="KW-0805">Transcription regulation</keyword>
<name>A7HKZ1_FERNB</name>
<dbReference type="PROSITE" id="PS01063">
    <property type="entry name" value="SIGMA70_ECF"/>
    <property type="match status" value="1"/>
</dbReference>
<dbReference type="SUPFAM" id="SSF88946">
    <property type="entry name" value="Sigma2 domain of RNA polymerase sigma factors"/>
    <property type="match status" value="1"/>
</dbReference>
<keyword evidence="4 6" id="KW-0238">DNA-binding</keyword>
<evidence type="ECO:0000256" key="5">
    <source>
        <dbReference type="ARBA" id="ARBA00023163"/>
    </source>
</evidence>
<organism evidence="9 10">
    <name type="scientific">Fervidobacterium nodosum (strain ATCC 35602 / DSM 5306 / Rt17-B1)</name>
    <dbReference type="NCBI Taxonomy" id="381764"/>
    <lineage>
        <taxon>Bacteria</taxon>
        <taxon>Thermotogati</taxon>
        <taxon>Thermotogota</taxon>
        <taxon>Thermotogae</taxon>
        <taxon>Thermotogales</taxon>
        <taxon>Fervidobacteriaceae</taxon>
        <taxon>Fervidobacterium</taxon>
    </lineage>
</organism>
<dbReference type="Gene3D" id="1.10.10.10">
    <property type="entry name" value="Winged helix-like DNA-binding domain superfamily/Winged helix DNA-binding domain"/>
    <property type="match status" value="1"/>
</dbReference>
<dbReference type="InterPro" id="IPR013249">
    <property type="entry name" value="RNA_pol_sigma70_r4_t2"/>
</dbReference>
<dbReference type="RefSeq" id="WP_011993893.1">
    <property type="nucleotide sequence ID" value="NC_009718.1"/>
</dbReference>
<keyword evidence="3 6" id="KW-0731">Sigma factor</keyword>
<comment type="similarity">
    <text evidence="1 6">Belongs to the sigma-70 factor family. ECF subfamily.</text>
</comment>
<proteinExistence type="inferred from homology"/>
<dbReference type="Proteomes" id="UP000002415">
    <property type="component" value="Chromosome"/>
</dbReference>
<dbReference type="PANTHER" id="PTHR43133:SF51">
    <property type="entry name" value="RNA POLYMERASE SIGMA FACTOR"/>
    <property type="match status" value="1"/>
</dbReference>
<dbReference type="InterPro" id="IPR036388">
    <property type="entry name" value="WH-like_DNA-bd_sf"/>
</dbReference>
<dbReference type="Pfam" id="PF08281">
    <property type="entry name" value="Sigma70_r4_2"/>
    <property type="match status" value="1"/>
</dbReference>